<gene>
    <name evidence="3" type="ORF">MMF94_17255</name>
</gene>
<name>A0ABS9TGN0_9PSEU</name>
<sequence>MGLFDKLKERFAPPAHTAHPTHDHHRAHDHHRPQYGHEHDRDPDEVAVERYRYMLKTAPPETIEQAHAEAFAKLTPEQRSRVLAEMSTNVPEAERARSTDPREMARMATRAEMHNPGTMERTLGGGRQGPGMGSMIAGTLLASVAGAFIGTAIADAFFDDDEDDMSGGEEEFAGGEEFGGAEDFGGEEF</sequence>
<evidence type="ECO:0000313" key="4">
    <source>
        <dbReference type="Proteomes" id="UP001299970"/>
    </source>
</evidence>
<evidence type="ECO:0000313" key="3">
    <source>
        <dbReference type="EMBL" id="MCH6167436.1"/>
    </source>
</evidence>
<organism evidence="3 4">
    <name type="scientific">Pseudonocardia alaniniphila</name>
    <dbReference type="NCBI Taxonomy" id="75291"/>
    <lineage>
        <taxon>Bacteria</taxon>
        <taxon>Bacillati</taxon>
        <taxon>Actinomycetota</taxon>
        <taxon>Actinomycetes</taxon>
        <taxon>Pseudonocardiales</taxon>
        <taxon>Pseudonocardiaceae</taxon>
        <taxon>Pseudonocardia</taxon>
    </lineage>
</organism>
<evidence type="ECO:0008006" key="5">
    <source>
        <dbReference type="Google" id="ProtNLM"/>
    </source>
</evidence>
<keyword evidence="2" id="KW-1133">Transmembrane helix</keyword>
<feature type="region of interest" description="Disordered" evidence="1">
    <location>
        <begin position="164"/>
        <end position="189"/>
    </location>
</feature>
<proteinExistence type="predicted"/>
<reference evidence="3 4" key="1">
    <citation type="submission" date="2022-03" db="EMBL/GenBank/DDBJ databases">
        <title>Pseudonocardia alaer sp. nov., a novel actinomycete isolated from reed forest soil.</title>
        <authorList>
            <person name="Wang L."/>
        </authorList>
    </citation>
    <scope>NUCLEOTIDE SEQUENCE [LARGE SCALE GENOMIC DNA]</scope>
    <source>
        <strain evidence="3 4">Y-16303</strain>
    </source>
</reference>
<accession>A0ABS9TGN0</accession>
<feature type="region of interest" description="Disordered" evidence="1">
    <location>
        <begin position="9"/>
        <end position="42"/>
    </location>
</feature>
<feature type="compositionally biased region" description="Acidic residues" evidence="1">
    <location>
        <begin position="164"/>
        <end position="174"/>
    </location>
</feature>
<feature type="transmembrane region" description="Helical" evidence="2">
    <location>
        <begin position="136"/>
        <end position="158"/>
    </location>
</feature>
<comment type="caution">
    <text evidence="3">The sequence shown here is derived from an EMBL/GenBank/DDBJ whole genome shotgun (WGS) entry which is preliminary data.</text>
</comment>
<keyword evidence="4" id="KW-1185">Reference proteome</keyword>
<dbReference type="RefSeq" id="WP_241037827.1">
    <property type="nucleotide sequence ID" value="NZ_BAAAJF010000005.1"/>
</dbReference>
<protein>
    <recommendedName>
        <fullName evidence="5">DUF2076 domain-containing protein</fullName>
    </recommendedName>
</protein>
<keyword evidence="2" id="KW-0812">Transmembrane</keyword>
<keyword evidence="2" id="KW-0472">Membrane</keyword>
<dbReference type="EMBL" id="JAKXMK010000013">
    <property type="protein sequence ID" value="MCH6167436.1"/>
    <property type="molecule type" value="Genomic_DNA"/>
</dbReference>
<evidence type="ECO:0000256" key="1">
    <source>
        <dbReference type="SAM" id="MobiDB-lite"/>
    </source>
</evidence>
<feature type="compositionally biased region" description="Basic residues" evidence="1">
    <location>
        <begin position="22"/>
        <end position="34"/>
    </location>
</feature>
<evidence type="ECO:0000256" key="2">
    <source>
        <dbReference type="SAM" id="Phobius"/>
    </source>
</evidence>
<dbReference type="Proteomes" id="UP001299970">
    <property type="component" value="Unassembled WGS sequence"/>
</dbReference>